<evidence type="ECO:0000313" key="2">
    <source>
        <dbReference type="EMBL" id="GFR67885.1"/>
    </source>
</evidence>
<organism evidence="2 3">
    <name type="scientific">Elysia marginata</name>
    <dbReference type="NCBI Taxonomy" id="1093978"/>
    <lineage>
        <taxon>Eukaryota</taxon>
        <taxon>Metazoa</taxon>
        <taxon>Spiralia</taxon>
        <taxon>Lophotrochozoa</taxon>
        <taxon>Mollusca</taxon>
        <taxon>Gastropoda</taxon>
        <taxon>Heterobranchia</taxon>
        <taxon>Euthyneura</taxon>
        <taxon>Panpulmonata</taxon>
        <taxon>Sacoglossa</taxon>
        <taxon>Placobranchoidea</taxon>
        <taxon>Plakobranchidae</taxon>
        <taxon>Elysia</taxon>
    </lineage>
</organism>
<evidence type="ECO:0000256" key="1">
    <source>
        <dbReference type="SAM" id="MobiDB-lite"/>
    </source>
</evidence>
<evidence type="ECO:0000313" key="3">
    <source>
        <dbReference type="Proteomes" id="UP000762676"/>
    </source>
</evidence>
<accession>A0AAV4F562</accession>
<proteinExistence type="predicted"/>
<dbReference type="EMBL" id="BMAT01000538">
    <property type="protein sequence ID" value="GFR67885.1"/>
    <property type="molecule type" value="Genomic_DNA"/>
</dbReference>
<reference evidence="2 3" key="1">
    <citation type="journal article" date="2021" name="Elife">
        <title>Chloroplast acquisition without the gene transfer in kleptoplastic sea slugs, Plakobranchus ocellatus.</title>
        <authorList>
            <person name="Maeda T."/>
            <person name="Takahashi S."/>
            <person name="Yoshida T."/>
            <person name="Shimamura S."/>
            <person name="Takaki Y."/>
            <person name="Nagai Y."/>
            <person name="Toyoda A."/>
            <person name="Suzuki Y."/>
            <person name="Arimoto A."/>
            <person name="Ishii H."/>
            <person name="Satoh N."/>
            <person name="Nishiyama T."/>
            <person name="Hasebe M."/>
            <person name="Maruyama T."/>
            <person name="Minagawa J."/>
            <person name="Obokata J."/>
            <person name="Shigenobu S."/>
        </authorList>
    </citation>
    <scope>NUCLEOTIDE SEQUENCE [LARGE SCALE GENOMIC DNA]</scope>
</reference>
<dbReference type="AlphaFoldDB" id="A0AAV4F562"/>
<sequence length="111" mass="12204">MPESVKKNTAEVSLWRQKGREGEEGGYTEENCDSISASNRVKALWCKKVSQATSPPAPVAAALTRVSRKINCLWRSISFVISSHTSCFRPRNLPERFPVQAIPGSKSNLAA</sequence>
<name>A0AAV4F562_9GAST</name>
<gene>
    <name evidence="2" type="ORF">ElyMa_000262000</name>
</gene>
<protein>
    <submittedName>
        <fullName evidence="2">Uncharacterized protein</fullName>
    </submittedName>
</protein>
<feature type="region of interest" description="Disordered" evidence="1">
    <location>
        <begin position="1"/>
        <end position="31"/>
    </location>
</feature>
<comment type="caution">
    <text evidence="2">The sequence shown here is derived from an EMBL/GenBank/DDBJ whole genome shotgun (WGS) entry which is preliminary data.</text>
</comment>
<dbReference type="Proteomes" id="UP000762676">
    <property type="component" value="Unassembled WGS sequence"/>
</dbReference>
<keyword evidence="3" id="KW-1185">Reference proteome</keyword>